<evidence type="ECO:0000256" key="1">
    <source>
        <dbReference type="ARBA" id="ARBA00004370"/>
    </source>
</evidence>
<dbReference type="Pfam" id="PF00071">
    <property type="entry name" value="Ras"/>
    <property type="match status" value="1"/>
</dbReference>
<keyword evidence="4" id="KW-0472">Membrane</keyword>
<proteinExistence type="inferred from homology"/>
<accession>A0A9Q5I1V0</accession>
<name>A0A9Q5I1V0_SANBA</name>
<dbReference type="SMART" id="SM00176">
    <property type="entry name" value="RAN"/>
    <property type="match status" value="1"/>
</dbReference>
<evidence type="ECO:0000313" key="5">
    <source>
        <dbReference type="EMBL" id="OCB90099.1"/>
    </source>
</evidence>
<dbReference type="GO" id="GO:0016020">
    <property type="term" value="C:membrane"/>
    <property type="evidence" value="ECO:0007669"/>
    <property type="project" value="UniProtKB-SubCell"/>
</dbReference>
<keyword evidence="3" id="KW-0547">Nucleotide-binding</keyword>
<evidence type="ECO:0000256" key="2">
    <source>
        <dbReference type="ARBA" id="ARBA00006270"/>
    </source>
</evidence>
<dbReference type="SMART" id="SM00173">
    <property type="entry name" value="RAS"/>
    <property type="match status" value="1"/>
</dbReference>
<dbReference type="AlphaFoldDB" id="A0A9Q5I1V0"/>
<dbReference type="InterPro" id="IPR027417">
    <property type="entry name" value="P-loop_NTPase"/>
</dbReference>
<dbReference type="GO" id="GO:0005525">
    <property type="term" value="F:GTP binding"/>
    <property type="evidence" value="ECO:0007669"/>
    <property type="project" value="InterPro"/>
</dbReference>
<comment type="subcellular location">
    <subcellularLocation>
        <location evidence="1">Membrane</location>
    </subcellularLocation>
</comment>
<keyword evidence="6" id="KW-1185">Reference proteome</keyword>
<dbReference type="PROSITE" id="PS51419">
    <property type="entry name" value="RAB"/>
    <property type="match status" value="1"/>
</dbReference>
<dbReference type="InterPro" id="IPR005225">
    <property type="entry name" value="Small_GTP-bd"/>
</dbReference>
<dbReference type="InterPro" id="IPR001806">
    <property type="entry name" value="Small_GTPase"/>
</dbReference>
<dbReference type="EMBL" id="LNZH02000141">
    <property type="protein sequence ID" value="OCB90099.1"/>
    <property type="molecule type" value="Genomic_DNA"/>
</dbReference>
<reference evidence="5" key="1">
    <citation type="submission" date="2016-06" db="EMBL/GenBank/DDBJ databases">
        <title>Draft Genome sequence of the fungus Inonotus baumii.</title>
        <authorList>
            <person name="Zhu H."/>
            <person name="Lin W."/>
        </authorList>
    </citation>
    <scope>NUCLEOTIDE SEQUENCE</scope>
    <source>
        <strain evidence="5">821</strain>
    </source>
</reference>
<sequence>MPFDDDGGDDGANATELVETYGAWRIALLAVSLGYSKHVLADFLLKFIIIGEAGTGKSCLLHHFTHNAFKAHSQHTIGVEFSSRLIKLGEKKIKLQLWDTAGQERFRSVTRSYYRGAAGAILVFDITDRNSYVNLSRWLDDARALASPNLVTVLVGNKSDRAEEDREVSWAEASRWASQHGVHYIETSSLTGENVEAPFMLAARQILLSIESGELDPEKAGSGFWQWEFDKREETKFYQTEAERLDSGDRRPLLLTDCADWTVNLAWGGR</sequence>
<dbReference type="SMART" id="SM00174">
    <property type="entry name" value="RHO"/>
    <property type="match status" value="1"/>
</dbReference>
<dbReference type="NCBIfam" id="TIGR00231">
    <property type="entry name" value="small_GTP"/>
    <property type="match status" value="1"/>
</dbReference>
<gene>
    <name evidence="5" type="ORF">A7U60_g2657</name>
</gene>
<organism evidence="5 6">
    <name type="scientific">Sanghuangporus baumii</name>
    <name type="common">Phellinus baumii</name>
    <dbReference type="NCBI Taxonomy" id="108892"/>
    <lineage>
        <taxon>Eukaryota</taxon>
        <taxon>Fungi</taxon>
        <taxon>Dikarya</taxon>
        <taxon>Basidiomycota</taxon>
        <taxon>Agaricomycotina</taxon>
        <taxon>Agaricomycetes</taxon>
        <taxon>Hymenochaetales</taxon>
        <taxon>Hymenochaetaceae</taxon>
        <taxon>Sanghuangporus</taxon>
    </lineage>
</organism>
<dbReference type="Proteomes" id="UP000757232">
    <property type="component" value="Unassembled WGS sequence"/>
</dbReference>
<evidence type="ECO:0000256" key="4">
    <source>
        <dbReference type="ARBA" id="ARBA00023136"/>
    </source>
</evidence>
<dbReference type="PROSITE" id="PS51421">
    <property type="entry name" value="RAS"/>
    <property type="match status" value="1"/>
</dbReference>
<dbReference type="SUPFAM" id="SSF52540">
    <property type="entry name" value="P-loop containing nucleoside triphosphate hydrolases"/>
    <property type="match status" value="1"/>
</dbReference>
<dbReference type="InterPro" id="IPR050209">
    <property type="entry name" value="Rab_GTPases_membrane_traffic"/>
</dbReference>
<dbReference type="OrthoDB" id="9989112at2759"/>
<comment type="caution">
    <text evidence="5">The sequence shown here is derived from an EMBL/GenBank/DDBJ whole genome shotgun (WGS) entry which is preliminary data.</text>
</comment>
<dbReference type="PRINTS" id="PR00449">
    <property type="entry name" value="RASTRNSFRMNG"/>
</dbReference>
<dbReference type="PANTHER" id="PTHR47979">
    <property type="entry name" value="DRAB11-RELATED"/>
    <property type="match status" value="1"/>
</dbReference>
<protein>
    <submittedName>
        <fullName evidence="5">Ras-domain-containing protein</fullName>
    </submittedName>
</protein>
<dbReference type="GO" id="GO:0003924">
    <property type="term" value="F:GTPase activity"/>
    <property type="evidence" value="ECO:0007669"/>
    <property type="project" value="InterPro"/>
</dbReference>
<dbReference type="SMART" id="SM00175">
    <property type="entry name" value="RAB"/>
    <property type="match status" value="1"/>
</dbReference>
<dbReference type="Gene3D" id="3.40.50.300">
    <property type="entry name" value="P-loop containing nucleotide triphosphate hydrolases"/>
    <property type="match status" value="1"/>
</dbReference>
<evidence type="ECO:0000256" key="3">
    <source>
        <dbReference type="ARBA" id="ARBA00022741"/>
    </source>
</evidence>
<evidence type="ECO:0000313" key="6">
    <source>
        <dbReference type="Proteomes" id="UP000757232"/>
    </source>
</evidence>
<comment type="similarity">
    <text evidence="2">Belongs to the small GTPase superfamily. Rab family.</text>
</comment>
<dbReference type="FunFam" id="3.40.50.300:FF:001193">
    <property type="entry name" value="Rab family, other"/>
    <property type="match status" value="1"/>
</dbReference>